<name>A0A815D5W3_ADIRI</name>
<gene>
    <name evidence="1" type="ORF">EDS130_LOCUS30367</name>
</gene>
<dbReference type="Gene3D" id="3.40.630.30">
    <property type="match status" value="1"/>
</dbReference>
<reference evidence="1" key="1">
    <citation type="submission" date="2021-02" db="EMBL/GenBank/DDBJ databases">
        <authorList>
            <person name="Nowell W R."/>
        </authorList>
    </citation>
    <scope>NUCLEOTIDE SEQUENCE</scope>
</reference>
<dbReference type="AlphaFoldDB" id="A0A815D5W3"/>
<organism evidence="1 2">
    <name type="scientific">Adineta ricciae</name>
    <name type="common">Rotifer</name>
    <dbReference type="NCBI Taxonomy" id="249248"/>
    <lineage>
        <taxon>Eukaryota</taxon>
        <taxon>Metazoa</taxon>
        <taxon>Spiralia</taxon>
        <taxon>Gnathifera</taxon>
        <taxon>Rotifera</taxon>
        <taxon>Eurotatoria</taxon>
        <taxon>Bdelloidea</taxon>
        <taxon>Adinetida</taxon>
        <taxon>Adinetidae</taxon>
        <taxon>Adineta</taxon>
    </lineage>
</organism>
<dbReference type="OrthoDB" id="5333917at2759"/>
<sequence length="292" mass="32931">MMASLSYSARRILDVPRYISKLMAYSQARKINSTSSTSARSNTEYQVVSLKERPDLRASYNKLSVDSWPKFFELDPQEKVEDILFKDWSQYQVAVLSKAGKLLGIGLSVPLFWDGSLHTLPSGWEAAKQKGIEDLVAGKTPTAITAFAILVDKMVNNQGMSGMILQAMLNMTRSHGFHSLMSCARPILKVKYPLIPIEQYAYWTNAFGEPFDPWVRLHWRLGAKLVGVSPLSSTYQGTVSQWEKCTNMKFPASGQYIINDGLTPLIINREQNFGTYYDPNVWMLFRTSSATT</sequence>
<dbReference type="Proteomes" id="UP000663852">
    <property type="component" value="Unassembled WGS sequence"/>
</dbReference>
<accession>A0A815D5W3</accession>
<protein>
    <submittedName>
        <fullName evidence="1">Uncharacterized protein</fullName>
    </submittedName>
</protein>
<dbReference type="EMBL" id="CAJNOJ010000212">
    <property type="protein sequence ID" value="CAF1296386.1"/>
    <property type="molecule type" value="Genomic_DNA"/>
</dbReference>
<comment type="caution">
    <text evidence="1">The sequence shown here is derived from an EMBL/GenBank/DDBJ whole genome shotgun (WGS) entry which is preliminary data.</text>
</comment>
<evidence type="ECO:0000313" key="1">
    <source>
        <dbReference type="EMBL" id="CAF1296386.1"/>
    </source>
</evidence>
<evidence type="ECO:0000313" key="2">
    <source>
        <dbReference type="Proteomes" id="UP000663852"/>
    </source>
</evidence>
<proteinExistence type="predicted"/>